<organism evidence="2 3">
    <name type="scientific">Hydrogenophaga palleronii</name>
    <dbReference type="NCBI Taxonomy" id="65655"/>
    <lineage>
        <taxon>Bacteria</taxon>
        <taxon>Pseudomonadati</taxon>
        <taxon>Pseudomonadota</taxon>
        <taxon>Betaproteobacteria</taxon>
        <taxon>Burkholderiales</taxon>
        <taxon>Comamonadaceae</taxon>
        <taxon>Hydrogenophaga</taxon>
    </lineage>
</organism>
<reference evidence="2 3" key="1">
    <citation type="submission" date="2023-07" db="EMBL/GenBank/DDBJ databases">
        <title>Sorghum-associated microbial communities from plants grown in Nebraska, USA.</title>
        <authorList>
            <person name="Schachtman D."/>
        </authorList>
    </citation>
    <scope>NUCLEOTIDE SEQUENCE [LARGE SCALE GENOMIC DNA]</scope>
    <source>
        <strain evidence="2 3">4249</strain>
    </source>
</reference>
<evidence type="ECO:0000313" key="3">
    <source>
        <dbReference type="Proteomes" id="UP001265700"/>
    </source>
</evidence>
<comment type="caution">
    <text evidence="2">The sequence shown here is derived from an EMBL/GenBank/DDBJ whole genome shotgun (WGS) entry which is preliminary data.</text>
</comment>
<name>A0ABU1WSC3_9BURK</name>
<dbReference type="Proteomes" id="UP001265700">
    <property type="component" value="Unassembled WGS sequence"/>
</dbReference>
<evidence type="ECO:0000313" key="2">
    <source>
        <dbReference type="EMBL" id="MDR7152180.1"/>
    </source>
</evidence>
<dbReference type="EMBL" id="JAVDWU010000010">
    <property type="protein sequence ID" value="MDR7152180.1"/>
    <property type="molecule type" value="Genomic_DNA"/>
</dbReference>
<protein>
    <submittedName>
        <fullName evidence="2">Uncharacterized protein</fullName>
    </submittedName>
</protein>
<feature type="region of interest" description="Disordered" evidence="1">
    <location>
        <begin position="34"/>
        <end position="77"/>
    </location>
</feature>
<keyword evidence="3" id="KW-1185">Reference proteome</keyword>
<feature type="compositionally biased region" description="Polar residues" evidence="1">
    <location>
        <begin position="42"/>
        <end position="77"/>
    </location>
</feature>
<accession>A0ABU1WSC3</accession>
<evidence type="ECO:0000256" key="1">
    <source>
        <dbReference type="SAM" id="MobiDB-lite"/>
    </source>
</evidence>
<proteinExistence type="predicted"/>
<gene>
    <name evidence="2" type="ORF">J2W49_004156</name>
</gene>
<sequence>MARSRQRLADFEARSVQLIAACTLGLAGMSALQATPAHRASGASTPIQSAATASVLPANTRSVPTNPTTAGSRTGRT</sequence>
<dbReference type="RefSeq" id="WP_310320663.1">
    <property type="nucleotide sequence ID" value="NZ_JAVDWU010000010.1"/>
</dbReference>